<feature type="compositionally biased region" description="Basic residues" evidence="9">
    <location>
        <begin position="344"/>
        <end position="366"/>
    </location>
</feature>
<keyword evidence="2" id="KW-0436">Ligase</keyword>
<proteinExistence type="inferred from homology"/>
<dbReference type="InterPro" id="IPR054509">
    <property type="entry name" value="LARS1_ULD"/>
</dbReference>
<evidence type="ECO:0000256" key="9">
    <source>
        <dbReference type="SAM" id="MobiDB-lite"/>
    </source>
</evidence>
<reference evidence="11" key="1">
    <citation type="journal article" date="2023" name="Science">
        <title>Genome structures resolve the early diversification of teleost fishes.</title>
        <authorList>
            <person name="Parey E."/>
            <person name="Louis A."/>
            <person name="Montfort J."/>
            <person name="Bouchez O."/>
            <person name="Roques C."/>
            <person name="Iampietro C."/>
            <person name="Lluch J."/>
            <person name="Castinel A."/>
            <person name="Donnadieu C."/>
            <person name="Desvignes T."/>
            <person name="Floi Bucao C."/>
            <person name="Jouanno E."/>
            <person name="Wen M."/>
            <person name="Mejri S."/>
            <person name="Dirks R."/>
            <person name="Jansen H."/>
            <person name="Henkel C."/>
            <person name="Chen W.J."/>
            <person name="Zahm M."/>
            <person name="Cabau C."/>
            <person name="Klopp C."/>
            <person name="Thompson A.W."/>
            <person name="Robinson-Rechavi M."/>
            <person name="Braasch I."/>
            <person name="Lecointre G."/>
            <person name="Bobe J."/>
            <person name="Postlethwait J.H."/>
            <person name="Berthelot C."/>
            <person name="Roest Crollius H."/>
            <person name="Guiguen Y."/>
        </authorList>
    </citation>
    <scope>NUCLEOTIDE SEQUENCE</scope>
    <source>
        <strain evidence="11">WJC10195</strain>
    </source>
</reference>
<dbReference type="GO" id="GO:0005634">
    <property type="term" value="C:nucleus"/>
    <property type="evidence" value="ECO:0007669"/>
    <property type="project" value="UniProtKB-SubCell"/>
</dbReference>
<evidence type="ECO:0000256" key="2">
    <source>
        <dbReference type="ARBA" id="ARBA00022598"/>
    </source>
</evidence>
<evidence type="ECO:0000256" key="1">
    <source>
        <dbReference type="ARBA" id="ARBA00005594"/>
    </source>
</evidence>
<evidence type="ECO:0000313" key="12">
    <source>
        <dbReference type="Proteomes" id="UP001152622"/>
    </source>
</evidence>
<dbReference type="SUPFAM" id="SSF47323">
    <property type="entry name" value="Anticodon-binding domain of a subclass of class I aminoacyl-tRNA synthetases"/>
    <property type="match status" value="1"/>
</dbReference>
<dbReference type="Gene3D" id="1.10.10.60">
    <property type="entry name" value="Homeodomain-like"/>
    <property type="match status" value="1"/>
</dbReference>
<feature type="compositionally biased region" description="Pro residues" evidence="9">
    <location>
        <begin position="173"/>
        <end position="182"/>
    </location>
</feature>
<evidence type="ECO:0000256" key="3">
    <source>
        <dbReference type="ARBA" id="ARBA00022741"/>
    </source>
</evidence>
<feature type="region of interest" description="Disordered" evidence="9">
    <location>
        <begin position="724"/>
        <end position="762"/>
    </location>
</feature>
<evidence type="ECO:0000256" key="5">
    <source>
        <dbReference type="ARBA" id="ARBA00022917"/>
    </source>
</evidence>
<dbReference type="GO" id="GO:0006429">
    <property type="term" value="P:leucyl-tRNA aminoacylation"/>
    <property type="evidence" value="ECO:0007669"/>
    <property type="project" value="InterPro"/>
</dbReference>
<dbReference type="InterPro" id="IPR013155">
    <property type="entry name" value="M/V/L/I-tRNA-synth_anticd-bd"/>
</dbReference>
<dbReference type="Pfam" id="PF22947">
    <property type="entry name" value="ULD_3"/>
    <property type="match status" value="1"/>
</dbReference>
<dbReference type="InterPro" id="IPR009057">
    <property type="entry name" value="Homeodomain-like_sf"/>
</dbReference>
<dbReference type="AlphaFoldDB" id="A0A9Q1IN12"/>
<dbReference type="Pfam" id="PF00046">
    <property type="entry name" value="Homeodomain"/>
    <property type="match status" value="1"/>
</dbReference>
<comment type="subcellular location">
    <subcellularLocation>
        <location evidence="7 8">Nucleus</location>
    </subcellularLocation>
</comment>
<gene>
    <name evidence="11" type="ORF">SKAU_G00266020</name>
</gene>
<dbReference type="SUPFAM" id="SSF52374">
    <property type="entry name" value="Nucleotidylyl transferase"/>
    <property type="match status" value="1"/>
</dbReference>
<dbReference type="GO" id="GO:0003677">
    <property type="term" value="F:DNA binding"/>
    <property type="evidence" value="ECO:0007669"/>
    <property type="project" value="UniProtKB-UniRule"/>
</dbReference>
<evidence type="ECO:0000256" key="4">
    <source>
        <dbReference type="ARBA" id="ARBA00022840"/>
    </source>
</evidence>
<dbReference type="Pfam" id="PF08264">
    <property type="entry name" value="Anticodon_1"/>
    <property type="match status" value="1"/>
</dbReference>
<keyword evidence="7 8" id="KW-0371">Homeobox</keyword>
<evidence type="ECO:0000313" key="11">
    <source>
        <dbReference type="EMBL" id="KAJ8348013.1"/>
    </source>
</evidence>
<dbReference type="CDD" id="cd00086">
    <property type="entry name" value="homeodomain"/>
    <property type="match status" value="1"/>
</dbReference>
<dbReference type="FunFam" id="1.10.10.60:FF:000038">
    <property type="entry name" value="Homeobox-containing protein 1 isoform X2"/>
    <property type="match status" value="1"/>
</dbReference>
<dbReference type="Pfam" id="PF24810">
    <property type="entry name" value="RBD_LARS1"/>
    <property type="match status" value="1"/>
</dbReference>
<dbReference type="SUPFAM" id="SSF46689">
    <property type="entry name" value="Homeodomain-like"/>
    <property type="match status" value="1"/>
</dbReference>
<organism evidence="11 12">
    <name type="scientific">Synaphobranchus kaupii</name>
    <name type="common">Kaup's arrowtooth eel</name>
    <dbReference type="NCBI Taxonomy" id="118154"/>
    <lineage>
        <taxon>Eukaryota</taxon>
        <taxon>Metazoa</taxon>
        <taxon>Chordata</taxon>
        <taxon>Craniata</taxon>
        <taxon>Vertebrata</taxon>
        <taxon>Euteleostomi</taxon>
        <taxon>Actinopterygii</taxon>
        <taxon>Neopterygii</taxon>
        <taxon>Teleostei</taxon>
        <taxon>Anguilliformes</taxon>
        <taxon>Synaphobranchidae</taxon>
        <taxon>Synaphobranchus</taxon>
    </lineage>
</organism>
<evidence type="ECO:0000259" key="10">
    <source>
        <dbReference type="PROSITE" id="PS50071"/>
    </source>
</evidence>
<keyword evidence="7 8" id="KW-0238">DNA-binding</keyword>
<feature type="DNA-binding region" description="Homeobox" evidence="7">
    <location>
        <begin position="4"/>
        <end position="78"/>
    </location>
</feature>
<protein>
    <recommendedName>
        <fullName evidence="10">Homeobox domain-containing protein</fullName>
    </recommendedName>
</protein>
<keyword evidence="5" id="KW-0648">Protein biosynthesis</keyword>
<feature type="domain" description="Homeobox" evidence="10">
    <location>
        <begin position="2"/>
        <end position="77"/>
    </location>
</feature>
<feature type="region of interest" description="Disordered" evidence="9">
    <location>
        <begin position="328"/>
        <end position="367"/>
    </location>
</feature>
<keyword evidence="12" id="KW-1185">Reference proteome</keyword>
<comment type="similarity">
    <text evidence="1">Belongs to the class-I aminoacyl-tRNA synthetase family.</text>
</comment>
<dbReference type="InterPro" id="IPR001356">
    <property type="entry name" value="HD"/>
</dbReference>
<evidence type="ECO:0000256" key="6">
    <source>
        <dbReference type="ARBA" id="ARBA00023146"/>
    </source>
</evidence>
<dbReference type="OrthoDB" id="8728451at2759"/>
<accession>A0A9Q1IN12</accession>
<feature type="compositionally biased region" description="Basic and acidic residues" evidence="9">
    <location>
        <begin position="160"/>
        <end position="171"/>
    </location>
</feature>
<dbReference type="InterPro" id="IPR055416">
    <property type="entry name" value="RBD_LARS1"/>
</dbReference>
<dbReference type="SMART" id="SM00389">
    <property type="entry name" value="HOX"/>
    <property type="match status" value="1"/>
</dbReference>
<keyword evidence="7 8" id="KW-0539">Nucleus</keyword>
<sequence length="810" mass="91827">MRLRRGSRFTWRKECLSIMEGFFMENQYPDEAKREEIANACNCVIQKPGCKLSEFERVTALKVYNWFANRRKDMKRRANIEAAILESHGIEVQSPSCHSNGEEAEPQELTEQMGGDLRQTTLYQEEVSTRKDCEQDASSLAVGGDDATKPRPAPGQSQGRRTEKGGGRRGTDPPLPALRPPPVLRSKHVELRLWGGVLNGQGPSPLGIRPEQMTREVWDFILLKNSPFPKSDIPKEHLQRLRREFEYWYPVDVRVSGKDLVPNHLSYYLYNHVAMWPGDSGKWPQAIRAKRTPPVEFREDVQVYWELPHFEPGGQQVFRRRKMQQPDSRISPFMSVSNAPRPGGCRRHGGGRQLRGSHGRRGHPRPLHLGGVVKEMIANQNNLRTGPADTFNDRVFASEMNVGIIKTEQHYEKMMYKEALKSGFFEFQAAKDNTQTLLLAPICPHLCEHTWTLVGKSGSLMKAAWPAAGPVDEVLIRSSQYLTETAHDLRLRIKAYMQPPKTKKGDNKPPEKPSHCTVYVAKHYPPWQHSALALLGKHFKNNDGSLPENKAIASELNAMPELKKYMKRVMPFVAMIKENLEKTGPRVLDLELEFDERAVLLENIVYLTNALELDQIDIVFASEADDKIKEDCCPGKPFSVFRSEPGVPVSFVNPQPANGLFTTKVSIRQGDNKDSIIRRLSKVNRVIKDLSKVKLMRYDDPLLGPPTRARPGERGAGQVAHFGEVHVPHQPGRQEGPRDGQRPERGHRRHPGLPGLVEPSPAQRSLLPLREALSRELLKYCQALFNLTAYTTPSFRIQVHNPHHTTSLSY</sequence>
<dbReference type="Gene3D" id="3.40.50.620">
    <property type="entry name" value="HUPs"/>
    <property type="match status" value="1"/>
</dbReference>
<dbReference type="Proteomes" id="UP001152622">
    <property type="component" value="Chromosome 10"/>
</dbReference>
<dbReference type="InterPro" id="IPR009080">
    <property type="entry name" value="tRNAsynth_Ia_anticodon-bd"/>
</dbReference>
<keyword evidence="4" id="KW-0067">ATP-binding</keyword>
<dbReference type="GO" id="GO:0005524">
    <property type="term" value="F:ATP binding"/>
    <property type="evidence" value="ECO:0007669"/>
    <property type="project" value="UniProtKB-KW"/>
</dbReference>
<dbReference type="GO" id="GO:0004823">
    <property type="term" value="F:leucine-tRNA ligase activity"/>
    <property type="evidence" value="ECO:0007669"/>
    <property type="project" value="InterPro"/>
</dbReference>
<keyword evidence="3" id="KW-0547">Nucleotide-binding</keyword>
<dbReference type="InterPro" id="IPR014729">
    <property type="entry name" value="Rossmann-like_a/b/a_fold"/>
</dbReference>
<feature type="compositionally biased region" description="Basic and acidic residues" evidence="9">
    <location>
        <begin position="735"/>
        <end position="744"/>
    </location>
</feature>
<dbReference type="PANTHER" id="PTHR45794">
    <property type="entry name" value="LEUCYL-TRNA SYNTHETASE"/>
    <property type="match status" value="1"/>
</dbReference>
<comment type="caution">
    <text evidence="11">The sequence shown here is derived from an EMBL/GenBank/DDBJ whole genome shotgun (WGS) entry which is preliminary data.</text>
</comment>
<dbReference type="InterPro" id="IPR004493">
    <property type="entry name" value="Leu-tRNA-synth_Ia_arc/euk"/>
</dbReference>
<name>A0A9Q1IN12_SYNKA</name>
<keyword evidence="6" id="KW-0030">Aminoacyl-tRNA synthetase</keyword>
<dbReference type="EMBL" id="JAINUF010000010">
    <property type="protein sequence ID" value="KAJ8348013.1"/>
    <property type="molecule type" value="Genomic_DNA"/>
</dbReference>
<dbReference type="Gene3D" id="1.10.730.10">
    <property type="entry name" value="Isoleucyl-tRNA Synthetase, Domain 1"/>
    <property type="match status" value="1"/>
</dbReference>
<evidence type="ECO:0000256" key="7">
    <source>
        <dbReference type="PROSITE-ProRule" id="PRU00108"/>
    </source>
</evidence>
<feature type="region of interest" description="Disordered" evidence="9">
    <location>
        <begin position="91"/>
        <end position="182"/>
    </location>
</feature>
<evidence type="ECO:0000256" key="8">
    <source>
        <dbReference type="RuleBase" id="RU000682"/>
    </source>
</evidence>
<dbReference type="PANTHER" id="PTHR45794:SF1">
    <property type="entry name" value="LEUCINE--TRNA LIGASE, CYTOPLASMIC"/>
    <property type="match status" value="1"/>
</dbReference>
<dbReference type="PROSITE" id="PS50071">
    <property type="entry name" value="HOMEOBOX_2"/>
    <property type="match status" value="1"/>
</dbReference>